<feature type="domain" description="Ig-like" evidence="3">
    <location>
        <begin position="680"/>
        <end position="803"/>
    </location>
</feature>
<dbReference type="PROSITE" id="PS50853">
    <property type="entry name" value="FN3"/>
    <property type="match status" value="1"/>
</dbReference>
<accession>A0ABR4Q9H8</accession>
<feature type="domain" description="Fibronectin type-III" evidence="4">
    <location>
        <begin position="805"/>
        <end position="901"/>
    </location>
</feature>
<evidence type="ECO:0000259" key="3">
    <source>
        <dbReference type="PROSITE" id="PS50835"/>
    </source>
</evidence>
<evidence type="ECO:0000256" key="1">
    <source>
        <dbReference type="ARBA" id="ARBA00022737"/>
    </source>
</evidence>
<protein>
    <submittedName>
        <fullName evidence="5">Fasciclin-2</fullName>
    </submittedName>
</protein>
<dbReference type="InterPro" id="IPR036179">
    <property type="entry name" value="Ig-like_dom_sf"/>
</dbReference>
<feature type="region of interest" description="Disordered" evidence="2">
    <location>
        <begin position="124"/>
        <end position="158"/>
    </location>
</feature>
<reference evidence="5 6" key="1">
    <citation type="journal article" date="2022" name="Front. Cell. Infect. Microbiol.">
        <title>The Genomes of Two Strains of Taenia crassiceps the Animal Model for the Study of Human Cysticercosis.</title>
        <authorList>
            <person name="Bobes R.J."/>
            <person name="Estrada K."/>
            <person name="Rios-Valencia D.G."/>
            <person name="Calderon-Gallegos A."/>
            <person name="de la Torre P."/>
            <person name="Carrero J.C."/>
            <person name="Sanchez-Flores A."/>
            <person name="Laclette J.P."/>
        </authorList>
    </citation>
    <scope>NUCLEOTIDE SEQUENCE [LARGE SCALE GENOMIC DNA]</scope>
    <source>
        <strain evidence="5">WFUcys</strain>
    </source>
</reference>
<dbReference type="Gene3D" id="2.60.40.10">
    <property type="entry name" value="Immunoglobulins"/>
    <property type="match status" value="4"/>
</dbReference>
<dbReference type="PANTHER" id="PTHR46708:SF2">
    <property type="entry name" value="FIBRONECTIN TYPE-III DOMAIN-CONTAINING PROTEIN"/>
    <property type="match status" value="1"/>
</dbReference>
<dbReference type="InterPro" id="IPR003598">
    <property type="entry name" value="Ig_sub2"/>
</dbReference>
<feature type="domain" description="Ig-like" evidence="3">
    <location>
        <begin position="53"/>
        <end position="223"/>
    </location>
</feature>
<organism evidence="5 6">
    <name type="scientific">Taenia crassiceps</name>
    <dbReference type="NCBI Taxonomy" id="6207"/>
    <lineage>
        <taxon>Eukaryota</taxon>
        <taxon>Metazoa</taxon>
        <taxon>Spiralia</taxon>
        <taxon>Lophotrochozoa</taxon>
        <taxon>Platyhelminthes</taxon>
        <taxon>Cestoda</taxon>
        <taxon>Eucestoda</taxon>
        <taxon>Cyclophyllidea</taxon>
        <taxon>Taeniidae</taxon>
        <taxon>Taenia</taxon>
    </lineage>
</organism>
<proteinExistence type="predicted"/>
<dbReference type="SMART" id="SM00060">
    <property type="entry name" value="FN3"/>
    <property type="match status" value="16"/>
</dbReference>
<dbReference type="InterPro" id="IPR050991">
    <property type="entry name" value="ECM_Regulatory_Proteins"/>
</dbReference>
<feature type="domain" description="Ig-like" evidence="3">
    <location>
        <begin position="326"/>
        <end position="494"/>
    </location>
</feature>
<evidence type="ECO:0000313" key="6">
    <source>
        <dbReference type="Proteomes" id="UP001651158"/>
    </source>
</evidence>
<dbReference type="EMBL" id="JAKROA010000006">
    <property type="protein sequence ID" value="KAL5106266.1"/>
    <property type="molecule type" value="Genomic_DNA"/>
</dbReference>
<feature type="compositionally biased region" description="Basic residues" evidence="2">
    <location>
        <begin position="132"/>
        <end position="144"/>
    </location>
</feature>
<dbReference type="SMART" id="SM00409">
    <property type="entry name" value="IG"/>
    <property type="match status" value="4"/>
</dbReference>
<dbReference type="SUPFAM" id="SSF49265">
    <property type="entry name" value="Fibronectin type III"/>
    <property type="match status" value="8"/>
</dbReference>
<dbReference type="PANTHER" id="PTHR46708">
    <property type="entry name" value="TENASCIN"/>
    <property type="match status" value="1"/>
</dbReference>
<dbReference type="CDD" id="cd00063">
    <property type="entry name" value="FN3"/>
    <property type="match status" value="1"/>
</dbReference>
<dbReference type="SUPFAM" id="SSF48726">
    <property type="entry name" value="Immunoglobulin"/>
    <property type="match status" value="3"/>
</dbReference>
<sequence>MLRSCRITRALISRLVVQGFTEDDKGTYTCSRKSTIAGAPSPTPGKVDLIMRPRLLADFTSLSRTETDEVVMMGHRVSVPLEEGLEGRLVCRTNPTFNGSIRVTWFYHGRRLIGPAASMLEEIDLPTTSDQKKRKKKNRQRQHLSGKGASQIGGRGGGPLKKLSDAVFRPAVVDPAELGVSLENNSQVLKFMKLTPRHAGMYMCKAEAPNPVYHAPTPNDQITKGLFSPPSATSTTSLSVHTSTYTSTFTTTPNPFDPSLDSGINTEFLIQVQPIRLIAFSRPRMLPGNPRLVDINPPTASSPHNAWATRGRFNDRSRRRRGGETPLLPPWAYANRPIAREGEKMILECAARGNPPPKLVWFKGGGGSSLPPPGLSPLNDVNFDVGIREALNYLPLTEAMRYLGTRVAEDDQLLPAIMEAPVKNNLSDVKSLTDMDGANLSPKEGDFTGTRLDRFSVVAGLRNDDTGVPVIAVSRLIIDNLGVSDATRYTCLAQLDMGPLGGHGNWTDVGSLLPAIILLPQFVAAGTKLYATGNPGENATLTCEALGGLSIPGGLQLSLLRGSGLKDLAEQTISSRGSLPASTLIADGPVEPSTFDERVKPPFSERIEIILPGMDPRYHLTAGPDPRNPYAAMVRLRITNLRPEDNNYYVCKAQSGENWIAYAPSPENALGRLSVWFAPPQAGPPTREGAATTTTGGDDEGGWKVMYGLAHKPSRLECRSLGQPPPQWTWTGPAIRKPVDPVSAGEVIEADGFTVRVYQDGEESVSELILPAAYWSFGIFGSYSCTAENRLGKATGYVRLKLATHPHCPNVTACTVEATLVELCVIPPKETGGLPLTHYELRIQPSPNERFHGPFAYLPGRRVVRLPDLTPNHFYKFALSAVTSAGRGPNTYIQVLTRKIGVPKLKLVATDSDVTSSDYLVRWILESDGGSPVIMYKIKIRPVATSWGSVGQSTPYVVVLQTSELIGTSGRLLGEPIMQRRMTPLGSWTVFDVLSRDADRRTRHGVEGMYRIKSLQPGTSYEVNLVGQNSVGQSTPYVVVLQTSELIGTSGRLLGEPIMQRRMTPLGSWTVFDVLSRDADRRTRHGVEGMYRIKSLQPGTSYEVNLVGQNSVGQSTPYVVVLQTSELIGTSGRLLGEPIMQRRMTPLGSWTVFDVLSRDADRRTRHGVEGMYRIKSLQPGTSYEVNLVGQNSVGQSTPYVVVLQTSELIGTSGRLLGEPIMQRRMTPLGSWTVFDVLSRDADRRTRHGVEGMYRIKSLQPGTSYEVNLVGQNSVGQSTPYVVVLQTSELIGTSGRLLGEPIMQRRMTPLGSWTVFDVLSRDADRRTRHGVEGMYRIKSLQPGTSYEVNLVGQNSVGQSTPYVVVLQTSELIGTSGRLLGEPIMQRRMTPLGSWTVFDVLSRDADRRTRHGVEGMYRIKSLQPGTSYEVNLVGQNSVGQSTPYVVVLQTSELIGTSGRLLGEPIMQRRMTPLGSWTVFDVLSRDADRRTRHGVEGMYRIKSLQPGTSYEVNLVGQNSVGQSTPYVVVLQTSELIGTSGRLLGEPIMQRRMTPLGSWTVFDVLSRDADRRTRHGVEGMYRIKSLQPGTSYEVNLVGQNSVGQSTPYVVVLQTSELIGTSGRLLGEPIMQRRMTPLGSWTVFDVLSRDADRRTRHGVEGMYRIKSLQPGTSYEVNLVGQNSVGQSTPYVVVLQTSELIGTSGRLLGEPIMQRRMTPLGSWTVFDVLSRDADRRTRHGVEGMYRIKSLQPGTSYEVNLVGQNSVGQSTPYVVVLQTSELIGTSGRLLGEPIMQRRMTPLGSWTVFDVLSRDADRRTRHGVEGMYRIKSLQPGTSYEVNLVGQNSVGQSTPYVVVLQTSELIGTSGRLLGEPIMQRRMTPLGSWTVFDVLSRDADRRTRHGVEGMYRIKSLQPGTSYEVNLVGQNSVGQSTPYVVVLQTSELIGTSGRLLGEPIMQRRMTPLGSWTVFDVLSRDADRRTRHGVEGMYRIKSLQPGTSYEVNLVGQNSVGQSTPYVVVLQTSELIGTSGRLLGEPIMQRRMTPLGSWTVFDVLSRDADRRTRHGVEGMYRIKSLQPGTSYEVNLVGQNSVGQSTPYVVVLQTSELIGTSGRLLGEPIMQRRMTPLGSWTVFDVLSRDADRRTRHGVEGMYRIKSLQPGTSYEVNLVGQNSVGQSTPYVVVLQTSELIGTSGRLLGEPISQYLHGDSGRCVAHNLVLLVVLLTGQYRLLP</sequence>
<dbReference type="PROSITE" id="PS50835">
    <property type="entry name" value="IG_LIKE"/>
    <property type="match status" value="4"/>
</dbReference>
<comment type="caution">
    <text evidence="5">The sequence shown here is derived from an EMBL/GenBank/DDBJ whole genome shotgun (WGS) entry which is preliminary data.</text>
</comment>
<evidence type="ECO:0000313" key="5">
    <source>
        <dbReference type="EMBL" id="KAL5106266.1"/>
    </source>
</evidence>
<dbReference type="InterPro" id="IPR003961">
    <property type="entry name" value="FN3_dom"/>
</dbReference>
<gene>
    <name evidence="5" type="ORF">TcWFU_006097</name>
</gene>
<dbReference type="SMART" id="SM00408">
    <property type="entry name" value="IGc2"/>
    <property type="match status" value="2"/>
</dbReference>
<dbReference type="Proteomes" id="UP001651158">
    <property type="component" value="Unassembled WGS sequence"/>
</dbReference>
<name>A0ABR4Q9H8_9CEST</name>
<keyword evidence="6" id="KW-1185">Reference proteome</keyword>
<dbReference type="InterPro" id="IPR007110">
    <property type="entry name" value="Ig-like_dom"/>
</dbReference>
<dbReference type="InterPro" id="IPR013783">
    <property type="entry name" value="Ig-like_fold"/>
</dbReference>
<dbReference type="InterPro" id="IPR036116">
    <property type="entry name" value="FN3_sf"/>
</dbReference>
<evidence type="ECO:0000259" key="4">
    <source>
        <dbReference type="PROSITE" id="PS50853"/>
    </source>
</evidence>
<dbReference type="InterPro" id="IPR003599">
    <property type="entry name" value="Ig_sub"/>
</dbReference>
<feature type="domain" description="Ig-like" evidence="3">
    <location>
        <begin position="514"/>
        <end position="661"/>
    </location>
</feature>
<evidence type="ECO:0000256" key="2">
    <source>
        <dbReference type="SAM" id="MobiDB-lite"/>
    </source>
</evidence>
<keyword evidence="1" id="KW-0677">Repeat</keyword>